<evidence type="ECO:0000313" key="7">
    <source>
        <dbReference type="Proteomes" id="UP000599109"/>
    </source>
</evidence>
<organism evidence="6 7">
    <name type="scientific">Ramlibacter monticola</name>
    <dbReference type="NCBI Taxonomy" id="1926872"/>
    <lineage>
        <taxon>Bacteria</taxon>
        <taxon>Pseudomonadati</taxon>
        <taxon>Pseudomonadota</taxon>
        <taxon>Betaproteobacteria</taxon>
        <taxon>Burkholderiales</taxon>
        <taxon>Comamonadaceae</taxon>
        <taxon>Ramlibacter</taxon>
    </lineage>
</organism>
<evidence type="ECO:0000256" key="3">
    <source>
        <dbReference type="ARBA" id="ARBA00022777"/>
    </source>
</evidence>
<dbReference type="SUPFAM" id="SSF53633">
    <property type="entry name" value="Carbamate kinase-like"/>
    <property type="match status" value="1"/>
</dbReference>
<dbReference type="InterPro" id="IPR001048">
    <property type="entry name" value="Asp/Glu/Uridylate_kinase"/>
</dbReference>
<evidence type="ECO:0000256" key="2">
    <source>
        <dbReference type="ARBA" id="ARBA00022679"/>
    </source>
</evidence>
<accession>A0A936Z0F6</accession>
<evidence type="ECO:0000256" key="1">
    <source>
        <dbReference type="ARBA" id="ARBA00011066"/>
    </source>
</evidence>
<reference evidence="6 7" key="1">
    <citation type="journal article" date="2017" name="Int. J. Syst. Evol. Microbiol.">
        <title>Ramlibacter monticola sp. nov., isolated from forest soil.</title>
        <authorList>
            <person name="Chaudhary D.K."/>
            <person name="Kim J."/>
        </authorList>
    </citation>
    <scope>NUCLEOTIDE SEQUENCE [LARGE SCALE GENOMIC DNA]</scope>
    <source>
        <strain evidence="6 7">KACC 19175</strain>
    </source>
</reference>
<evidence type="ECO:0000313" key="6">
    <source>
        <dbReference type="EMBL" id="MBL0391345.1"/>
    </source>
</evidence>
<comment type="similarity">
    <text evidence="1 4">Belongs to the carbamate kinase family.</text>
</comment>
<keyword evidence="3 4" id="KW-0418">Kinase</keyword>
<dbReference type="Pfam" id="PF00696">
    <property type="entry name" value="AA_kinase"/>
    <property type="match status" value="1"/>
</dbReference>
<gene>
    <name evidence="6" type="ORF">JJ685_09360</name>
</gene>
<name>A0A936Z0F6_9BURK</name>
<dbReference type="PRINTS" id="PR01469">
    <property type="entry name" value="CARBMTKINASE"/>
</dbReference>
<dbReference type="RefSeq" id="WP_201673983.1">
    <property type="nucleotide sequence ID" value="NZ_JAEQNE010000002.1"/>
</dbReference>
<evidence type="ECO:0000256" key="4">
    <source>
        <dbReference type="PIRNR" id="PIRNR000723"/>
    </source>
</evidence>
<dbReference type="CDD" id="cd04235">
    <property type="entry name" value="AAK_CK"/>
    <property type="match status" value="1"/>
</dbReference>
<dbReference type="AlphaFoldDB" id="A0A936Z0F6"/>
<dbReference type="FunFam" id="3.40.1160.10:FF:000007">
    <property type="entry name" value="Carbamate kinase"/>
    <property type="match status" value="1"/>
</dbReference>
<dbReference type="EMBL" id="JAEQNE010000002">
    <property type="protein sequence ID" value="MBL0391345.1"/>
    <property type="molecule type" value="Genomic_DNA"/>
</dbReference>
<sequence>MQASLDIPRRLIVAVGGNAIDPAGSRGTPEEQKAIAEATAKTMLPLLELDNQLVIVHGNGPQVGKLLLANAAAQDRVAPQSLDILVAQTQGALAYILSQAFENALREAGNPRHVVGLVTQVEVDPKDPAFANPTKPVGPFFSEAEARKLANELGVTVQEDSGRGWRYVVPSPKPRHVCDISLVESLMCTRTVVIAGGGGGIPVVRDEEGRRHGVEAVIDKDLTTAVMANVLGIRDMMILTAVPRVAIHFGTPQQQELEQVSASDMRRYLAEGHFPAGSMGPKVEAALRFLDAGGRRVIVTSLDTAVPALKGETGTHIVPDHVMAQQAESDAAQPARNGLLRRVA</sequence>
<keyword evidence="2 4" id="KW-0808">Transferase</keyword>
<dbReference type="InterPro" id="IPR003964">
    <property type="entry name" value="Carb_kinase"/>
</dbReference>
<protein>
    <recommendedName>
        <fullName evidence="4">Carbamate kinase</fullName>
    </recommendedName>
</protein>
<dbReference type="GO" id="GO:0005829">
    <property type="term" value="C:cytosol"/>
    <property type="evidence" value="ECO:0007669"/>
    <property type="project" value="TreeGrafter"/>
</dbReference>
<proteinExistence type="inferred from homology"/>
<dbReference type="PANTHER" id="PTHR30409:SF1">
    <property type="entry name" value="CARBAMATE KINASE-RELATED"/>
    <property type="match status" value="1"/>
</dbReference>
<dbReference type="Proteomes" id="UP000599109">
    <property type="component" value="Unassembled WGS sequence"/>
</dbReference>
<dbReference type="InterPro" id="IPR036393">
    <property type="entry name" value="AceGlu_kinase-like_sf"/>
</dbReference>
<dbReference type="PANTHER" id="PTHR30409">
    <property type="entry name" value="CARBAMATE KINASE"/>
    <property type="match status" value="1"/>
</dbReference>
<dbReference type="Gene3D" id="3.40.1160.10">
    <property type="entry name" value="Acetylglutamate kinase-like"/>
    <property type="match status" value="1"/>
</dbReference>
<feature type="domain" description="Aspartate/glutamate/uridylate kinase" evidence="5">
    <location>
        <begin position="10"/>
        <end position="301"/>
    </location>
</feature>
<dbReference type="GO" id="GO:0019546">
    <property type="term" value="P:L-arginine deiminase pathway"/>
    <property type="evidence" value="ECO:0007669"/>
    <property type="project" value="TreeGrafter"/>
</dbReference>
<keyword evidence="7" id="KW-1185">Reference proteome</keyword>
<dbReference type="GO" id="GO:0008804">
    <property type="term" value="F:carbamate kinase activity"/>
    <property type="evidence" value="ECO:0007669"/>
    <property type="project" value="InterPro"/>
</dbReference>
<evidence type="ECO:0000259" key="5">
    <source>
        <dbReference type="Pfam" id="PF00696"/>
    </source>
</evidence>
<dbReference type="PIRSF" id="PIRSF000723">
    <property type="entry name" value="Carbamate_kin"/>
    <property type="match status" value="1"/>
</dbReference>
<comment type="caution">
    <text evidence="6">The sequence shown here is derived from an EMBL/GenBank/DDBJ whole genome shotgun (WGS) entry which is preliminary data.</text>
</comment>
<dbReference type="NCBIfam" id="NF009007">
    <property type="entry name" value="PRK12352.1"/>
    <property type="match status" value="1"/>
</dbReference>